<dbReference type="Gene3D" id="2.40.160.210">
    <property type="entry name" value="Acyl-CoA thioesterase, double hotdog domain"/>
    <property type="match status" value="1"/>
</dbReference>
<dbReference type="RefSeq" id="XP_018004415.1">
    <property type="nucleotide sequence ID" value="XM_018149111.1"/>
</dbReference>
<evidence type="ECO:0000313" key="5">
    <source>
        <dbReference type="EMBL" id="KPI44452.1"/>
    </source>
</evidence>
<dbReference type="InterPro" id="IPR049449">
    <property type="entry name" value="TesB_ACOT8-like_N"/>
</dbReference>
<dbReference type="VEuPathDB" id="FungiDB:AB675_8648"/>
<name>A0A0N1P1W7_9EURO</name>
<protein>
    <recommendedName>
        <fullName evidence="7">Acyl-coenzyme A thioesterase 8</fullName>
    </recommendedName>
</protein>
<dbReference type="Pfam" id="PF20789">
    <property type="entry name" value="4HBT_3C"/>
    <property type="match status" value="1"/>
</dbReference>
<evidence type="ECO:0000256" key="2">
    <source>
        <dbReference type="ARBA" id="ARBA00022801"/>
    </source>
</evidence>
<dbReference type="InterPro" id="IPR049450">
    <property type="entry name" value="ACOT8-like_C"/>
</dbReference>
<dbReference type="GO" id="GO:0047617">
    <property type="term" value="F:fatty acyl-CoA hydrolase activity"/>
    <property type="evidence" value="ECO:0007669"/>
    <property type="project" value="InterPro"/>
</dbReference>
<dbReference type="STRING" id="1664694.A0A0N1P1W7"/>
<accession>A0A0N1P1W7</accession>
<dbReference type="InterPro" id="IPR003703">
    <property type="entry name" value="Acyl_CoA_thio"/>
</dbReference>
<dbReference type="OrthoDB" id="68328at2759"/>
<comment type="similarity">
    <text evidence="1">Belongs to the C/M/P thioester hydrolase family.</text>
</comment>
<reference evidence="5 6" key="1">
    <citation type="submission" date="2015-06" db="EMBL/GenBank/DDBJ databases">
        <title>Draft genome of the ant-associated black yeast Phialophora attae CBS 131958.</title>
        <authorList>
            <person name="Moreno L.F."/>
            <person name="Stielow B.J."/>
            <person name="de Hoog S."/>
            <person name="Vicente V.A."/>
            <person name="Weiss V.A."/>
            <person name="de Vries M."/>
            <person name="Cruz L.M."/>
            <person name="Souza E.M."/>
        </authorList>
    </citation>
    <scope>NUCLEOTIDE SEQUENCE [LARGE SCALE GENOMIC DNA]</scope>
    <source>
        <strain evidence="5 6">CBS 131958</strain>
    </source>
</reference>
<feature type="domain" description="Acyl-CoA thioesterase-like N-terminal HotDog" evidence="3">
    <location>
        <begin position="31"/>
        <end position="120"/>
    </location>
</feature>
<evidence type="ECO:0000259" key="4">
    <source>
        <dbReference type="Pfam" id="PF20789"/>
    </source>
</evidence>
<dbReference type="GO" id="GO:0005782">
    <property type="term" value="C:peroxisomal matrix"/>
    <property type="evidence" value="ECO:0007669"/>
    <property type="project" value="UniProtKB-SubCell"/>
</dbReference>
<dbReference type="CDD" id="cd03445">
    <property type="entry name" value="Thioesterase_II_repeat2"/>
    <property type="match status" value="1"/>
</dbReference>
<dbReference type="SUPFAM" id="SSF54637">
    <property type="entry name" value="Thioesterase/thiol ester dehydrase-isomerase"/>
    <property type="match status" value="2"/>
</dbReference>
<keyword evidence="6" id="KW-1185">Reference proteome</keyword>
<evidence type="ECO:0000256" key="1">
    <source>
        <dbReference type="ARBA" id="ARBA00006538"/>
    </source>
</evidence>
<dbReference type="Proteomes" id="UP000038010">
    <property type="component" value="Unassembled WGS sequence"/>
</dbReference>
<evidence type="ECO:0008006" key="7">
    <source>
        <dbReference type="Google" id="ProtNLM"/>
    </source>
</evidence>
<sequence>MAASTLPETLAESFAVEKIAEHEFMSKVPPASMGNRTPIAYGGCTTAAAVNAACQTVKPGFYMYSLLGYFLGPAVTDRRVKCFVYHSRDTKTFATRRVVVSQMLDNGTDRKCLELIADFQVAEPASAMEFYPPPERQYKRPTVTTQQLRDQYVEEGKIDKQTGALLDTMFALSGKYFDQIPAPEGVSGQNCMGFAKHLNTDQDHLHITEKFSAEWHRAKGSLPTTADQMASLAWAMDGGLSFIPLIHDHKYLEDVGACSSLDFSLRLFTNNFDFTKWHIKERKAIAGQGGRTYSEARLFDEHGQLVAMESQQSIMRPLPSGVKPKL</sequence>
<dbReference type="PANTHER" id="PTHR11066:SF35">
    <property type="entry name" value="ACYL-COA THIOESTERASE II"/>
    <property type="match status" value="1"/>
</dbReference>
<dbReference type="PANTHER" id="PTHR11066">
    <property type="entry name" value="ACYL-COA THIOESTERASE"/>
    <property type="match status" value="1"/>
</dbReference>
<evidence type="ECO:0000313" key="6">
    <source>
        <dbReference type="Proteomes" id="UP000038010"/>
    </source>
</evidence>
<dbReference type="GO" id="GO:0006637">
    <property type="term" value="P:acyl-CoA metabolic process"/>
    <property type="evidence" value="ECO:0007669"/>
    <property type="project" value="InterPro"/>
</dbReference>
<organism evidence="5 6">
    <name type="scientific">Cyphellophora attinorum</name>
    <dbReference type="NCBI Taxonomy" id="1664694"/>
    <lineage>
        <taxon>Eukaryota</taxon>
        <taxon>Fungi</taxon>
        <taxon>Dikarya</taxon>
        <taxon>Ascomycota</taxon>
        <taxon>Pezizomycotina</taxon>
        <taxon>Eurotiomycetes</taxon>
        <taxon>Chaetothyriomycetidae</taxon>
        <taxon>Chaetothyriales</taxon>
        <taxon>Cyphellophoraceae</taxon>
        <taxon>Cyphellophora</taxon>
    </lineage>
</organism>
<evidence type="ECO:0000259" key="3">
    <source>
        <dbReference type="Pfam" id="PF13622"/>
    </source>
</evidence>
<dbReference type="AlphaFoldDB" id="A0A0N1P1W7"/>
<feature type="domain" description="Acyl-CoA thioesterase-like C-terminal" evidence="4">
    <location>
        <begin position="192"/>
        <end position="314"/>
    </location>
</feature>
<gene>
    <name evidence="5" type="ORF">AB675_8648</name>
</gene>
<keyword evidence="2" id="KW-0378">Hydrolase</keyword>
<dbReference type="GO" id="GO:0009062">
    <property type="term" value="P:fatty acid catabolic process"/>
    <property type="evidence" value="ECO:0007669"/>
    <property type="project" value="TreeGrafter"/>
</dbReference>
<dbReference type="InterPro" id="IPR042171">
    <property type="entry name" value="Acyl-CoA_hotdog"/>
</dbReference>
<dbReference type="CDD" id="cd03444">
    <property type="entry name" value="Thioesterase_II_repeat1"/>
    <property type="match status" value="1"/>
</dbReference>
<dbReference type="Pfam" id="PF13622">
    <property type="entry name" value="4HBT_3"/>
    <property type="match status" value="1"/>
</dbReference>
<proteinExistence type="inferred from homology"/>
<dbReference type="GeneID" id="28740991"/>
<dbReference type="InterPro" id="IPR029069">
    <property type="entry name" value="HotDog_dom_sf"/>
</dbReference>
<dbReference type="EMBL" id="LFJN01000003">
    <property type="protein sequence ID" value="KPI44452.1"/>
    <property type="molecule type" value="Genomic_DNA"/>
</dbReference>
<comment type="caution">
    <text evidence="5">The sequence shown here is derived from an EMBL/GenBank/DDBJ whole genome shotgun (WGS) entry which is preliminary data.</text>
</comment>